<gene>
    <name evidence="1" type="ORF">PMC74_10665</name>
</gene>
<organism evidence="1 2">
    <name type="scientific">Pseudomonas capeferrum</name>
    <dbReference type="NCBI Taxonomy" id="1495066"/>
    <lineage>
        <taxon>Bacteria</taxon>
        <taxon>Pseudomonadati</taxon>
        <taxon>Pseudomonadota</taxon>
        <taxon>Gammaproteobacteria</taxon>
        <taxon>Pseudomonadales</taxon>
        <taxon>Pseudomonadaceae</taxon>
        <taxon>Pseudomonas</taxon>
    </lineage>
</organism>
<dbReference type="EMBL" id="CP116669">
    <property type="protein sequence ID" value="WCI02309.1"/>
    <property type="molecule type" value="Genomic_DNA"/>
</dbReference>
<keyword evidence="2" id="KW-1185">Reference proteome</keyword>
<reference evidence="1 2" key="1">
    <citation type="journal article" date="2020" name="Front. Microbiol.">
        <title>Toward Biorecycling: Isolation of a Soil Bacterium That Grows on a Polyurethane Oligomer and Monomer.</title>
        <authorList>
            <person name="Espinosa M.J.C."/>
            <person name="Blanco A.C."/>
            <person name="Schmidgall T."/>
            <person name="Atanasoff-Kardjalieff A.K."/>
            <person name="Kappelmeyer U."/>
            <person name="Tischler D."/>
            <person name="Pieper D.H."/>
            <person name="Heipieper H.J."/>
            <person name="Eberlein C."/>
        </authorList>
    </citation>
    <scope>NUCLEOTIDE SEQUENCE [LARGE SCALE GENOMIC DNA]</scope>
    <source>
        <strain evidence="1 2">TDA1</strain>
    </source>
</reference>
<proteinExistence type="predicted"/>
<dbReference type="GeneID" id="301034647"/>
<dbReference type="Proteomes" id="UP001214301">
    <property type="component" value="Chromosome"/>
</dbReference>
<accession>A0ABY7RFN8</accession>
<dbReference type="RefSeq" id="WP_033697340.1">
    <property type="nucleotide sequence ID" value="NZ_CP116669.1"/>
</dbReference>
<evidence type="ECO:0000313" key="1">
    <source>
        <dbReference type="EMBL" id="WCI02309.1"/>
    </source>
</evidence>
<protein>
    <submittedName>
        <fullName evidence="1">Uncharacterized protein</fullName>
    </submittedName>
</protein>
<name>A0ABY7RFN8_9PSED</name>
<sequence length="206" mass="22795">MTSSSKPTTSFTRDTVEKYYKKGDALEIDGKKCIWVTGGETSVTVEIDGKSERIAWSDINNIPGLGSMRLRAGMALRSLLDAGWIKVARPSPGINKLSPNPFLIEFAPSNKNLNIYYGYGSIPYNRTWVGEYQLKATESLTNLPAYADNALVHRAIEEQQSIRAGDRAIPFQGSISFYYYVGDTSALPDGINEDTVEEYQNAFKSA</sequence>
<evidence type="ECO:0000313" key="2">
    <source>
        <dbReference type="Proteomes" id="UP001214301"/>
    </source>
</evidence>